<sequence length="254" mass="28411">MAVNVYSMSVTCDNLSRHDMLAWINESLQLNLTKIQQLCSGAAYCQFRDMLFPGSIALKKMKFQANLEHEYIQNFKILQAGVKTMDIDKIIPVDKLVKGKFQDNFEFVQWFKKFFNANYDGKDYDPVAARQGQETAVAPSHVAPALNKPKKPLSSSSAALQRPIATHRTTGTDKAGLGVVGKNPGVGNGDDEAAELMQQKDFYFGKLRNIDLICQENEGGNNPVLQRIMDILYATDEGFVIPHEGGPREEQEEY</sequence>
<feature type="domain" description="Calponin-homology (CH)" evidence="15">
    <location>
        <begin position="14"/>
        <end position="116"/>
    </location>
</feature>
<evidence type="ECO:0000256" key="7">
    <source>
        <dbReference type="ARBA" id="ARBA00022701"/>
    </source>
</evidence>
<evidence type="ECO:0000256" key="13">
    <source>
        <dbReference type="PROSITE-ProRule" id="PRU00576"/>
    </source>
</evidence>
<keyword evidence="10" id="KW-0131">Cell cycle</keyword>
<accession>A0A811YG54</accession>
<evidence type="ECO:0000256" key="1">
    <source>
        <dbReference type="ARBA" id="ARBA00004300"/>
    </source>
</evidence>
<dbReference type="Gene3D" id="1.20.5.1430">
    <property type="match status" value="1"/>
</dbReference>
<dbReference type="InterPro" id="IPR027328">
    <property type="entry name" value="MAPRE"/>
</dbReference>
<dbReference type="PROSITE" id="PS50021">
    <property type="entry name" value="CH"/>
    <property type="match status" value="1"/>
</dbReference>
<evidence type="ECO:0000256" key="14">
    <source>
        <dbReference type="SAM" id="MobiDB-lite"/>
    </source>
</evidence>
<keyword evidence="9" id="KW-0206">Cytoskeleton</keyword>
<dbReference type="InterPro" id="IPR001715">
    <property type="entry name" value="CH_dom"/>
</dbReference>
<feature type="region of interest" description="Disordered" evidence="14">
    <location>
        <begin position="144"/>
        <end position="177"/>
    </location>
</feature>
<feature type="compositionally biased region" description="Low complexity" evidence="14">
    <location>
        <begin position="144"/>
        <end position="160"/>
    </location>
</feature>
<gene>
    <name evidence="17" type="ORF">NYPRO_LOCUS7670</name>
</gene>
<evidence type="ECO:0000256" key="10">
    <source>
        <dbReference type="ARBA" id="ARBA00023306"/>
    </source>
</evidence>
<dbReference type="Pfam" id="PF00307">
    <property type="entry name" value="CH"/>
    <property type="match status" value="1"/>
</dbReference>
<evidence type="ECO:0000256" key="5">
    <source>
        <dbReference type="ARBA" id="ARBA00022490"/>
    </source>
</evidence>
<evidence type="ECO:0000259" key="16">
    <source>
        <dbReference type="PROSITE" id="PS51230"/>
    </source>
</evidence>
<comment type="caution">
    <text evidence="17">The sequence shown here is derived from an EMBL/GenBank/DDBJ whole genome shotgun (WGS) entry which is preliminary data.</text>
</comment>
<dbReference type="Pfam" id="PF03271">
    <property type="entry name" value="EB1"/>
    <property type="match status" value="1"/>
</dbReference>
<organism evidence="17 18">
    <name type="scientific">Nyctereutes procyonoides</name>
    <name type="common">Raccoon dog</name>
    <name type="synonym">Canis procyonoides</name>
    <dbReference type="NCBI Taxonomy" id="34880"/>
    <lineage>
        <taxon>Eukaryota</taxon>
        <taxon>Metazoa</taxon>
        <taxon>Chordata</taxon>
        <taxon>Craniata</taxon>
        <taxon>Vertebrata</taxon>
        <taxon>Euteleostomi</taxon>
        <taxon>Mammalia</taxon>
        <taxon>Eutheria</taxon>
        <taxon>Laurasiatheria</taxon>
        <taxon>Carnivora</taxon>
        <taxon>Caniformia</taxon>
        <taxon>Canidae</taxon>
        <taxon>Nyctereutes</taxon>
    </lineage>
</organism>
<name>A0A811YG54_NYCPR</name>
<dbReference type="GO" id="GO:0000922">
    <property type="term" value="C:spindle pole"/>
    <property type="evidence" value="ECO:0007669"/>
    <property type="project" value="UniProtKB-SubCell"/>
</dbReference>
<evidence type="ECO:0000256" key="9">
    <source>
        <dbReference type="ARBA" id="ARBA00023212"/>
    </source>
</evidence>
<evidence type="ECO:0000259" key="15">
    <source>
        <dbReference type="PROSITE" id="PS50021"/>
    </source>
</evidence>
<keyword evidence="7 13" id="KW-0493">Microtubule</keyword>
<evidence type="ECO:0000256" key="2">
    <source>
        <dbReference type="ARBA" id="ARBA00004647"/>
    </source>
</evidence>
<evidence type="ECO:0000256" key="4">
    <source>
        <dbReference type="ARBA" id="ARBA00019567"/>
    </source>
</evidence>
<keyword evidence="6" id="KW-0132">Cell division</keyword>
<reference evidence="17" key="1">
    <citation type="submission" date="2020-12" db="EMBL/GenBank/DDBJ databases">
        <authorList>
            <consortium name="Molecular Ecology Group"/>
        </authorList>
    </citation>
    <scope>NUCLEOTIDE SEQUENCE</scope>
    <source>
        <strain evidence="17">TBG_1078</strain>
    </source>
</reference>
<keyword evidence="8" id="KW-0498">Mitosis</keyword>
<evidence type="ECO:0000256" key="12">
    <source>
        <dbReference type="ARBA" id="ARBA00032241"/>
    </source>
</evidence>
<dbReference type="SUPFAM" id="SSF140612">
    <property type="entry name" value="EB1 dimerisation domain-like"/>
    <property type="match status" value="1"/>
</dbReference>
<proteinExistence type="inferred from homology"/>
<dbReference type="InterPro" id="IPR036133">
    <property type="entry name" value="EB1_C_sf"/>
</dbReference>
<comment type="subcellular location">
    <subcellularLocation>
        <location evidence="1">Cytoplasm</location>
        <location evidence="1">Cytoskeleton</location>
        <location evidence="1">Microtubule organizing center</location>
        <location evidence="1">Centrosome</location>
    </subcellularLocation>
    <subcellularLocation>
        <location evidence="2">Cytoplasm</location>
        <location evidence="2">Cytoskeleton</location>
        <location evidence="2">Spindle pole</location>
    </subcellularLocation>
</comment>
<evidence type="ECO:0000256" key="8">
    <source>
        <dbReference type="ARBA" id="ARBA00022776"/>
    </source>
</evidence>
<feature type="domain" description="EB1 C-terminal" evidence="16">
    <location>
        <begin position="171"/>
        <end position="241"/>
    </location>
</feature>
<dbReference type="GO" id="GO:0051010">
    <property type="term" value="F:microtubule plus-end binding"/>
    <property type="evidence" value="ECO:0007669"/>
    <property type="project" value="UniProtKB-ARBA"/>
</dbReference>
<evidence type="ECO:0000256" key="11">
    <source>
        <dbReference type="ARBA" id="ARBA00031662"/>
    </source>
</evidence>
<keyword evidence="18" id="KW-1185">Reference proteome</keyword>
<comment type="similarity">
    <text evidence="3">Belongs to the MAPRE family.</text>
</comment>
<evidence type="ECO:0000256" key="6">
    <source>
        <dbReference type="ARBA" id="ARBA00022618"/>
    </source>
</evidence>
<evidence type="ECO:0000313" key="18">
    <source>
        <dbReference type="Proteomes" id="UP000645828"/>
    </source>
</evidence>
<keyword evidence="5" id="KW-0963">Cytoplasm</keyword>
<dbReference type="SUPFAM" id="SSF47576">
    <property type="entry name" value="Calponin-homology domain, CH-domain"/>
    <property type="match status" value="1"/>
</dbReference>
<evidence type="ECO:0000256" key="3">
    <source>
        <dbReference type="ARBA" id="ARBA00010729"/>
    </source>
</evidence>
<dbReference type="PROSITE" id="PS51230">
    <property type="entry name" value="EB1_C"/>
    <property type="match status" value="1"/>
</dbReference>
<dbReference type="PANTHER" id="PTHR10623">
    <property type="entry name" value="MICROTUBULE-ASSOCIATED PROTEIN RP/EB FAMILY MEMBER"/>
    <property type="match status" value="1"/>
</dbReference>
<protein>
    <recommendedName>
        <fullName evidence="4">Microtubule-associated protein RP/EB family member 1</fullName>
    </recommendedName>
    <alternativeName>
        <fullName evidence="11">APC-binding protein EB1</fullName>
    </alternativeName>
    <alternativeName>
        <fullName evidence="12">End-binding protein 1</fullName>
    </alternativeName>
</protein>
<dbReference type="FunFam" id="1.10.418.10:FF:000007">
    <property type="entry name" value="Microtubule-associated protein, RP/EB family, member 2"/>
    <property type="match status" value="1"/>
</dbReference>
<dbReference type="FunFam" id="1.20.5.1430:FF:000001">
    <property type="entry name" value="microtubule-associated protein RP/EB family member 1"/>
    <property type="match status" value="1"/>
</dbReference>
<dbReference type="GO" id="GO:0005874">
    <property type="term" value="C:microtubule"/>
    <property type="evidence" value="ECO:0007669"/>
    <property type="project" value="UniProtKB-KW"/>
</dbReference>
<dbReference type="EMBL" id="CAJHUB010000673">
    <property type="protein sequence ID" value="CAD7674875.1"/>
    <property type="molecule type" value="Genomic_DNA"/>
</dbReference>
<dbReference type="GO" id="GO:0005813">
    <property type="term" value="C:centrosome"/>
    <property type="evidence" value="ECO:0007669"/>
    <property type="project" value="UniProtKB-SubCell"/>
</dbReference>
<dbReference type="Proteomes" id="UP000645828">
    <property type="component" value="Unassembled WGS sequence"/>
</dbReference>
<dbReference type="Gene3D" id="1.10.418.10">
    <property type="entry name" value="Calponin-like domain"/>
    <property type="match status" value="1"/>
</dbReference>
<dbReference type="InterPro" id="IPR036872">
    <property type="entry name" value="CH_dom_sf"/>
</dbReference>
<dbReference type="GO" id="GO:0051301">
    <property type="term" value="P:cell division"/>
    <property type="evidence" value="ECO:0007669"/>
    <property type="project" value="UniProtKB-KW"/>
</dbReference>
<dbReference type="AlphaFoldDB" id="A0A811YG54"/>
<dbReference type="InterPro" id="IPR004953">
    <property type="entry name" value="EB1_C"/>
</dbReference>
<evidence type="ECO:0000313" key="17">
    <source>
        <dbReference type="EMBL" id="CAD7674875.1"/>
    </source>
</evidence>